<keyword evidence="9" id="KW-0812">Transmembrane</keyword>
<evidence type="ECO:0000256" key="2">
    <source>
        <dbReference type="ARBA" id="ARBA00012621"/>
    </source>
</evidence>
<dbReference type="GeneID" id="74431755"/>
<evidence type="ECO:0000256" key="3">
    <source>
        <dbReference type="ARBA" id="ARBA00019077"/>
    </source>
</evidence>
<comment type="pathway">
    <text evidence="1 9">Bacterial outer membrane biogenesis; LPS core biosynthesis.</text>
</comment>
<dbReference type="GO" id="GO:0043842">
    <property type="term" value="F:Kdo transferase activity"/>
    <property type="evidence" value="ECO:0007669"/>
    <property type="project" value="UniProtKB-EC"/>
</dbReference>
<dbReference type="Proteomes" id="UP000031163">
    <property type="component" value="Chromosome"/>
</dbReference>
<dbReference type="InterPro" id="IPR038107">
    <property type="entry name" value="Glycos_transf_N_sf"/>
</dbReference>
<dbReference type="UniPathway" id="UPA00958"/>
<keyword evidence="9" id="KW-1133">Transmembrane helix</keyword>
<comment type="catalytic activity">
    <reaction evidence="6 9">
        <text>lipid IVA (E. coli) + CMP-3-deoxy-beta-D-manno-octulosonate = alpha-Kdo-(2-&gt;6)-lipid IVA (E. coli) + CMP + H(+)</text>
        <dbReference type="Rhea" id="RHEA:28066"/>
        <dbReference type="ChEBI" id="CHEBI:15378"/>
        <dbReference type="ChEBI" id="CHEBI:58603"/>
        <dbReference type="ChEBI" id="CHEBI:60364"/>
        <dbReference type="ChEBI" id="CHEBI:60377"/>
        <dbReference type="ChEBI" id="CHEBI:85987"/>
        <dbReference type="EC" id="2.4.99.12"/>
    </reaction>
</comment>
<feature type="domain" description="3-deoxy-D-manno-octulosonic-acid transferase N-terminal" evidence="10">
    <location>
        <begin position="34"/>
        <end position="194"/>
    </location>
</feature>
<dbReference type="PANTHER" id="PTHR42755">
    <property type="entry name" value="3-DEOXY-MANNO-OCTULOSONATE CYTIDYLYLTRANSFERASE"/>
    <property type="match status" value="1"/>
</dbReference>
<evidence type="ECO:0000259" key="10">
    <source>
        <dbReference type="Pfam" id="PF04413"/>
    </source>
</evidence>
<evidence type="ECO:0000256" key="6">
    <source>
        <dbReference type="ARBA" id="ARBA00049183"/>
    </source>
</evidence>
<evidence type="ECO:0000256" key="4">
    <source>
        <dbReference type="ARBA" id="ARBA00022679"/>
    </source>
</evidence>
<evidence type="ECO:0000313" key="12">
    <source>
        <dbReference type="Proteomes" id="UP000031163"/>
    </source>
</evidence>
<dbReference type="KEGG" id="cis:CINS_0963"/>
<dbReference type="NCBIfam" id="NF004389">
    <property type="entry name" value="PRK05749.1-5"/>
    <property type="match status" value="1"/>
</dbReference>
<evidence type="ECO:0000313" key="11">
    <source>
        <dbReference type="EMBL" id="AJC87926.1"/>
    </source>
</evidence>
<organism evidence="11 12">
    <name type="scientific">Campylobacter insulaenigrae NCTC 12927</name>
    <dbReference type="NCBI Taxonomy" id="1031564"/>
    <lineage>
        <taxon>Bacteria</taxon>
        <taxon>Pseudomonadati</taxon>
        <taxon>Campylobacterota</taxon>
        <taxon>Epsilonproteobacteria</taxon>
        <taxon>Campylobacterales</taxon>
        <taxon>Campylobacteraceae</taxon>
        <taxon>Campylobacter</taxon>
    </lineage>
</organism>
<reference evidence="11 12" key="1">
    <citation type="journal article" date="2014" name="Genome Biol. Evol.">
        <title>Comparative Genomics of the Campylobacter lari Group.</title>
        <authorList>
            <person name="Miller W.G."/>
            <person name="Yee E."/>
            <person name="Chapman M.H."/>
            <person name="Smith T.P."/>
            <person name="Bono J.L."/>
            <person name="Huynh S."/>
            <person name="Parker C.T."/>
            <person name="Vandamme P."/>
            <person name="Luong K."/>
            <person name="Korlach J."/>
        </authorList>
    </citation>
    <scope>NUCLEOTIDE SEQUENCE [LARGE SCALE GENOMIC DNA]</scope>
    <source>
        <strain evidence="11 12">NCTC 12927</strain>
    </source>
</reference>
<keyword evidence="9" id="KW-1003">Cell membrane</keyword>
<comment type="function">
    <text evidence="9">Involved in lipopolysaccharide (LPS) biosynthesis. Catalyzes the transfer of 3-deoxy-D-manno-octulosonate (Kdo) residue(s) from CMP-Kdo to lipid IV(A), the tetraacyldisaccharide-1,4'-bisphosphate precursor of lipid A.</text>
</comment>
<dbReference type="RefSeq" id="WP_039650320.1">
    <property type="nucleotide sequence ID" value="NZ_CP007770.1"/>
</dbReference>
<evidence type="ECO:0000256" key="8">
    <source>
        <dbReference type="PIRSR" id="PIRSR639901-2"/>
    </source>
</evidence>
<evidence type="ECO:0000256" key="7">
    <source>
        <dbReference type="PIRSR" id="PIRSR639901-1"/>
    </source>
</evidence>
<name>A0A0A8H1G1_9BACT</name>
<dbReference type="GO" id="GO:0009245">
    <property type="term" value="P:lipid A biosynthetic process"/>
    <property type="evidence" value="ECO:0007669"/>
    <property type="project" value="TreeGrafter"/>
</dbReference>
<dbReference type="GO" id="GO:0009244">
    <property type="term" value="P:lipopolysaccharide core region biosynthetic process"/>
    <property type="evidence" value="ECO:0007669"/>
    <property type="project" value="UniProtKB-UniRule"/>
</dbReference>
<evidence type="ECO:0000256" key="9">
    <source>
        <dbReference type="RuleBase" id="RU365103"/>
    </source>
</evidence>
<keyword evidence="9" id="KW-0472">Membrane</keyword>
<gene>
    <name evidence="11" type="primary">kdtA</name>
    <name evidence="11" type="ORF">CINS_0963</name>
</gene>
<dbReference type="InterPro" id="IPR039901">
    <property type="entry name" value="Kdotransferase"/>
</dbReference>
<keyword evidence="11" id="KW-0328">Glycosyltransferase</keyword>
<dbReference type="GO" id="GO:0005886">
    <property type="term" value="C:plasma membrane"/>
    <property type="evidence" value="ECO:0007669"/>
    <property type="project" value="UniProtKB-SubCell"/>
</dbReference>
<comment type="subcellular location">
    <subcellularLocation>
        <location evidence="9">Cell membrane</location>
    </subcellularLocation>
</comment>
<keyword evidence="9" id="KW-0448">Lipopolysaccharide biosynthesis</keyword>
<protein>
    <recommendedName>
        <fullName evidence="3 9">3-deoxy-D-manno-octulosonic acid transferase</fullName>
        <shortName evidence="9">Kdo transferase</shortName>
        <ecNumber evidence="2 9">2.4.99.12</ecNumber>
    </recommendedName>
    <alternativeName>
        <fullName evidence="5 9">Lipid IV(A) 3-deoxy-D-manno-octulosonic acid transferase</fullName>
    </alternativeName>
</protein>
<feature type="active site" description="Proton acceptor" evidence="7">
    <location>
        <position position="60"/>
    </location>
</feature>
<feature type="transmembrane region" description="Helical" evidence="9">
    <location>
        <begin position="6"/>
        <end position="26"/>
    </location>
</feature>
<accession>A0A0A8H1G1</accession>
<dbReference type="Pfam" id="PF04413">
    <property type="entry name" value="Glycos_transf_N"/>
    <property type="match status" value="1"/>
</dbReference>
<dbReference type="InterPro" id="IPR007507">
    <property type="entry name" value="Glycos_transf_N"/>
</dbReference>
<dbReference type="AlphaFoldDB" id="A0A0A8H1G1"/>
<feature type="site" description="Transition state stabilizer" evidence="8">
    <location>
        <position position="193"/>
    </location>
</feature>
<dbReference type="EC" id="2.4.99.12" evidence="2 9"/>
<evidence type="ECO:0000256" key="5">
    <source>
        <dbReference type="ARBA" id="ARBA00031445"/>
    </source>
</evidence>
<sequence length="391" mass="46199">MIFCYYTFAVIFYIITAPFLFLLSFFKEKYKISLKSRFFLYKNLKQEYADVHFHACSYGEVKSMGCLFKQINNYRISVITNTGFNEALRHTHKVNFLPFEIFIPFWFKPCKVLVIFEAELWLMLVFMAKFFNAKIILINARISDKSQKKYEKFKFFYKVIFRYIDEVFAQSLKDKERLEALGAKNVIAYKNIKINNENKTTRKFLKLNSRLLILASTHENEEELILSKIELSENDKLIIAPRHPERFKKVEKILQTFCKKNNFSMQKFSNLNLNNNTLENEFVGKCLLLDNLGELENFYSISDIVFLCGSFVRNIGGHNPVEAAKYKNIIISGEYFFNQESLYSEVENIYICKNLDEINTYLQQELSYAKIKKQNDLLQIIQSIKEGLNAR</sequence>
<dbReference type="HOGENOM" id="CLU_036146_2_0_7"/>
<comment type="similarity">
    <text evidence="9">Belongs to the glycosyltransferase group 1 family.</text>
</comment>
<evidence type="ECO:0000256" key="1">
    <source>
        <dbReference type="ARBA" id="ARBA00004713"/>
    </source>
</evidence>
<dbReference type="EMBL" id="CP007770">
    <property type="protein sequence ID" value="AJC87926.1"/>
    <property type="molecule type" value="Genomic_DNA"/>
</dbReference>
<feature type="site" description="Transition state stabilizer" evidence="8">
    <location>
        <position position="117"/>
    </location>
</feature>
<dbReference type="PANTHER" id="PTHR42755:SF1">
    <property type="entry name" value="3-DEOXY-D-MANNO-OCTULOSONIC ACID TRANSFERASE, MITOCHONDRIAL-RELATED"/>
    <property type="match status" value="1"/>
</dbReference>
<dbReference type="Gene3D" id="3.40.50.11720">
    <property type="entry name" value="3-Deoxy-D-manno-octulosonic-acid transferase, N-terminal domain"/>
    <property type="match status" value="1"/>
</dbReference>
<keyword evidence="4 9" id="KW-0808">Transferase</keyword>
<proteinExistence type="inferred from homology"/>
<dbReference type="Gene3D" id="3.40.50.2000">
    <property type="entry name" value="Glycogen Phosphorylase B"/>
    <property type="match status" value="1"/>
</dbReference>
<dbReference type="STRING" id="1031564.CINS_0963"/>